<reference evidence="2 3" key="1">
    <citation type="submission" date="2019-02" db="EMBL/GenBank/DDBJ databases">
        <title>Genome sequencing of the rare red list fungi Bondarzewia mesenterica.</title>
        <authorList>
            <person name="Buettner E."/>
            <person name="Kellner H."/>
        </authorList>
    </citation>
    <scope>NUCLEOTIDE SEQUENCE [LARGE SCALE GENOMIC DNA]</scope>
    <source>
        <strain evidence="2 3">DSM 108281</strain>
    </source>
</reference>
<organism evidence="2 3">
    <name type="scientific">Bondarzewia mesenterica</name>
    <dbReference type="NCBI Taxonomy" id="1095465"/>
    <lineage>
        <taxon>Eukaryota</taxon>
        <taxon>Fungi</taxon>
        <taxon>Dikarya</taxon>
        <taxon>Basidiomycota</taxon>
        <taxon>Agaricomycotina</taxon>
        <taxon>Agaricomycetes</taxon>
        <taxon>Russulales</taxon>
        <taxon>Bondarzewiaceae</taxon>
        <taxon>Bondarzewia</taxon>
    </lineage>
</organism>
<evidence type="ECO:0000256" key="1">
    <source>
        <dbReference type="SAM" id="MobiDB-lite"/>
    </source>
</evidence>
<evidence type="ECO:0008006" key="4">
    <source>
        <dbReference type="Google" id="ProtNLM"/>
    </source>
</evidence>
<feature type="compositionally biased region" description="Acidic residues" evidence="1">
    <location>
        <begin position="342"/>
        <end position="355"/>
    </location>
</feature>
<name>A0A4S4M8A4_9AGAM</name>
<keyword evidence="3" id="KW-1185">Reference proteome</keyword>
<feature type="region of interest" description="Disordered" evidence="1">
    <location>
        <begin position="567"/>
        <end position="663"/>
    </location>
</feature>
<evidence type="ECO:0000313" key="3">
    <source>
        <dbReference type="Proteomes" id="UP000310158"/>
    </source>
</evidence>
<feature type="region of interest" description="Disordered" evidence="1">
    <location>
        <begin position="687"/>
        <end position="709"/>
    </location>
</feature>
<dbReference type="SUPFAM" id="SSF56112">
    <property type="entry name" value="Protein kinase-like (PK-like)"/>
    <property type="match status" value="1"/>
</dbReference>
<proteinExistence type="predicted"/>
<feature type="region of interest" description="Disordered" evidence="1">
    <location>
        <begin position="408"/>
        <end position="452"/>
    </location>
</feature>
<gene>
    <name evidence="2" type="ORF">EW146_g86</name>
</gene>
<feature type="region of interest" description="Disordered" evidence="1">
    <location>
        <begin position="324"/>
        <end position="364"/>
    </location>
</feature>
<feature type="compositionally biased region" description="Basic and acidic residues" evidence="1">
    <location>
        <begin position="570"/>
        <end position="581"/>
    </location>
</feature>
<protein>
    <recommendedName>
        <fullName evidence="4">Protein kinase domain-containing protein</fullName>
    </recommendedName>
</protein>
<feature type="compositionally biased region" description="Basic and acidic residues" evidence="1">
    <location>
        <begin position="687"/>
        <end position="696"/>
    </location>
</feature>
<dbReference type="Proteomes" id="UP000310158">
    <property type="component" value="Unassembled WGS sequence"/>
</dbReference>
<dbReference type="EMBL" id="SGPL01000002">
    <property type="protein sequence ID" value="THH21449.1"/>
    <property type="molecule type" value="Genomic_DNA"/>
</dbReference>
<feature type="compositionally biased region" description="Polar residues" evidence="1">
    <location>
        <begin position="802"/>
        <end position="815"/>
    </location>
</feature>
<dbReference type="Gene3D" id="1.10.510.10">
    <property type="entry name" value="Transferase(Phosphotransferase) domain 1"/>
    <property type="match status" value="1"/>
</dbReference>
<feature type="compositionally biased region" description="Polar residues" evidence="1">
    <location>
        <begin position="647"/>
        <end position="663"/>
    </location>
</feature>
<evidence type="ECO:0000313" key="2">
    <source>
        <dbReference type="EMBL" id="THH21449.1"/>
    </source>
</evidence>
<feature type="compositionally biased region" description="Pro residues" evidence="1">
    <location>
        <begin position="412"/>
        <end position="436"/>
    </location>
</feature>
<sequence length="836" mass="92934">MSIWTPTTPREGWTLAKSRPSTFRAIYLGSPYTVWFKALCAEDSEDNQPRPPPQRKPSPARAAQCAAMIDWRGMNPNIRAEDIKEDDESDAASHVVKAAYNVLYRTQGNYEFMNGKPIKEIKELKYLGSGAMSSAYIKSGVVITRNDSGEVKHEIVYVSKTWKLSMQSQWSGFHSELALYKSSHYLLPLQGDCVPRIMGVYTRPGQVNIIMEPPHPIFWIEASPTMPHVLKHLVVEAFAKIHARGIVHSDIALRHMLIGGDLKVTIIDFQASRAVVPNEAVGLGEAYESETRLEMRHVKFLLDYKGARQKELNKTRRALARLKRNALRKQMRSKKDAKDAEVSSDEEEPSDDDWDPPIFPEDMKTDWMVGANNVPRRFVMPGVHKEQLQKATVTFLDDVRRCDICLDELERPSPPTSPTRPAPAPAPAPSAPPRPRPILASQINPNPLPESTKVRDFAYEKYDGPKGYTVKRPLSVREIDVMQEYYNKILFARYKERPGVLARFSKAVKEKRQRQEAKRGGTQTREPKILVTGVATPAKGAGTRKRQLEDVDDPYAIDSRAAVKKAKYFSRRDKTDGKPRPADATSSDEDLHEQPGVPEGPPILTNAEYASEQAVRGPTIGRVTHSRRETGETSCGRGGPSSEAHLTMSTGLGSPQAKTNGTRVDSVKVGAIDNNGSIGKRKWVEERTASDAHVEEENAEATVGRKRQKFTALQGPRDVLEVKSPKVFLTRVPSKNDSVESTGLPDTRVNLPTLSSDKRPRIRQRSGHGPVELTVPGPAKLAPALRTTSRPRKAGLGRADSSHATARQPATTLVSRASPQRFLTSEDEVEAMLFAD</sequence>
<comment type="caution">
    <text evidence="2">The sequence shown here is derived from an EMBL/GenBank/DDBJ whole genome shotgun (WGS) entry which is preliminary data.</text>
</comment>
<dbReference type="AlphaFoldDB" id="A0A4S4M8A4"/>
<dbReference type="InterPro" id="IPR011009">
    <property type="entry name" value="Kinase-like_dom_sf"/>
</dbReference>
<dbReference type="OrthoDB" id="2687876at2759"/>
<accession>A0A4S4M8A4</accession>
<feature type="region of interest" description="Disordered" evidence="1">
    <location>
        <begin position="733"/>
        <end position="815"/>
    </location>
</feature>